<keyword evidence="2" id="KW-1185">Reference proteome</keyword>
<feature type="non-terminal residue" evidence="1">
    <location>
        <position position="142"/>
    </location>
</feature>
<gene>
    <name evidence="1" type="ORF">V1525DRAFT_409442</name>
</gene>
<reference evidence="2" key="1">
    <citation type="journal article" date="2024" name="Front. Bioeng. Biotechnol.">
        <title>Genome-scale model development and genomic sequencing of the oleaginous clade Lipomyces.</title>
        <authorList>
            <person name="Czajka J.J."/>
            <person name="Han Y."/>
            <person name="Kim J."/>
            <person name="Mondo S.J."/>
            <person name="Hofstad B.A."/>
            <person name="Robles A."/>
            <person name="Haridas S."/>
            <person name="Riley R."/>
            <person name="LaButti K."/>
            <person name="Pangilinan J."/>
            <person name="Andreopoulos W."/>
            <person name="Lipzen A."/>
            <person name="Yan J."/>
            <person name="Wang M."/>
            <person name="Ng V."/>
            <person name="Grigoriev I.V."/>
            <person name="Spatafora J.W."/>
            <person name="Magnuson J.K."/>
            <person name="Baker S.E."/>
            <person name="Pomraning K.R."/>
        </authorList>
    </citation>
    <scope>NUCLEOTIDE SEQUENCE [LARGE SCALE GENOMIC DNA]</scope>
    <source>
        <strain evidence="2">CBS 7786</strain>
    </source>
</reference>
<dbReference type="Proteomes" id="UP001433508">
    <property type="component" value="Unassembled WGS sequence"/>
</dbReference>
<evidence type="ECO:0000313" key="1">
    <source>
        <dbReference type="EMBL" id="KAK9235616.1"/>
    </source>
</evidence>
<protein>
    <submittedName>
        <fullName evidence="1">Uncharacterized protein</fullName>
    </submittedName>
</protein>
<name>A0ACC3SVD5_LIPKO</name>
<accession>A0ACC3SVD5</accession>
<sequence length="142" mass="17121">MFDCSGYYFHFRRCKEKVDGPEFVLTCSRSEERKTEREPETVQRYTKLRVAFVKSIAVITYDHKCHTETPKFHVTEEVQNYIRAHQLQPPRLIYQNLIQMADSPQFKNTDLYMITRQQVYSVWISLTRKEWERDAADDFRSV</sequence>
<comment type="caution">
    <text evidence="1">The sequence shown here is derived from an EMBL/GenBank/DDBJ whole genome shotgun (WGS) entry which is preliminary data.</text>
</comment>
<proteinExistence type="predicted"/>
<dbReference type="EMBL" id="MU971409">
    <property type="protein sequence ID" value="KAK9235616.1"/>
    <property type="molecule type" value="Genomic_DNA"/>
</dbReference>
<evidence type="ECO:0000313" key="2">
    <source>
        <dbReference type="Proteomes" id="UP001433508"/>
    </source>
</evidence>
<organism evidence="1 2">
    <name type="scientific">Lipomyces kononenkoae</name>
    <name type="common">Yeast</name>
    <dbReference type="NCBI Taxonomy" id="34357"/>
    <lineage>
        <taxon>Eukaryota</taxon>
        <taxon>Fungi</taxon>
        <taxon>Dikarya</taxon>
        <taxon>Ascomycota</taxon>
        <taxon>Saccharomycotina</taxon>
        <taxon>Lipomycetes</taxon>
        <taxon>Lipomycetales</taxon>
        <taxon>Lipomycetaceae</taxon>
        <taxon>Lipomyces</taxon>
    </lineage>
</organism>